<protein>
    <submittedName>
        <fullName evidence="2">Uncharacterized protein</fullName>
    </submittedName>
</protein>
<organism evidence="2 3">
    <name type="scientific">Mycobacterium tuberculosis</name>
    <dbReference type="NCBI Taxonomy" id="1773"/>
    <lineage>
        <taxon>Bacteria</taxon>
        <taxon>Bacillati</taxon>
        <taxon>Actinomycetota</taxon>
        <taxon>Actinomycetes</taxon>
        <taxon>Mycobacteriales</taxon>
        <taxon>Mycobacteriaceae</taxon>
        <taxon>Mycobacterium</taxon>
        <taxon>Mycobacterium tuberculosis complex</taxon>
    </lineage>
</organism>
<evidence type="ECO:0000313" key="3">
    <source>
        <dbReference type="Proteomes" id="UP000039217"/>
    </source>
</evidence>
<gene>
    <name evidence="2" type="ORF">ERS007661_02948</name>
</gene>
<evidence type="ECO:0000313" key="2">
    <source>
        <dbReference type="EMBL" id="CNV69909.1"/>
    </source>
</evidence>
<feature type="compositionally biased region" description="Low complexity" evidence="1">
    <location>
        <begin position="11"/>
        <end position="40"/>
    </location>
</feature>
<evidence type="ECO:0000256" key="1">
    <source>
        <dbReference type="SAM" id="MobiDB-lite"/>
    </source>
</evidence>
<dbReference type="Proteomes" id="UP000039217">
    <property type="component" value="Unassembled WGS sequence"/>
</dbReference>
<proteinExistence type="predicted"/>
<accession>A0A655FFJ0</accession>
<dbReference type="AlphaFoldDB" id="A0A655FFJ0"/>
<feature type="compositionally biased region" description="Low complexity" evidence="1">
    <location>
        <begin position="148"/>
        <end position="160"/>
    </location>
</feature>
<sequence length="166" mass="16781">MNPSGGSNGCSDAAAAPASRSPSQPSARTAVTSSGVSTSSGWLAASARISAVVLRPVGLRSKNSSPRRSCSVSSATHWPRSRISGDLVSVSAAISSSLSGSSPTASSQRNSTSCSRPNLLALPTTPSTGVYADRTKPSLRRRSHQDGSSTPNPASSSTAAVPDRNR</sequence>
<dbReference type="EMBL" id="CQQC01001163">
    <property type="protein sequence ID" value="CNV69909.1"/>
    <property type="molecule type" value="Genomic_DNA"/>
</dbReference>
<feature type="compositionally biased region" description="Low complexity" evidence="1">
    <location>
        <begin position="60"/>
        <end position="74"/>
    </location>
</feature>
<feature type="region of interest" description="Disordered" evidence="1">
    <location>
        <begin position="55"/>
        <end position="166"/>
    </location>
</feature>
<reference evidence="2 3" key="1">
    <citation type="submission" date="2015-03" db="EMBL/GenBank/DDBJ databases">
        <authorList>
            <consortium name="Pathogen Informatics"/>
        </authorList>
    </citation>
    <scope>NUCLEOTIDE SEQUENCE [LARGE SCALE GENOMIC DNA]</scope>
    <source>
        <strain evidence="2 3">D00501624</strain>
    </source>
</reference>
<name>A0A655FFJ0_MYCTX</name>
<feature type="region of interest" description="Disordered" evidence="1">
    <location>
        <begin position="1"/>
        <end position="40"/>
    </location>
</feature>
<feature type="compositionally biased region" description="Low complexity" evidence="1">
    <location>
        <begin position="89"/>
        <end position="107"/>
    </location>
</feature>